<dbReference type="InterPro" id="IPR000086">
    <property type="entry name" value="NUDIX_hydrolase_dom"/>
</dbReference>
<dbReference type="EMBL" id="JARYZI010000004">
    <property type="protein sequence ID" value="MDH8678071.1"/>
    <property type="molecule type" value="Genomic_DNA"/>
</dbReference>
<keyword evidence="3" id="KW-0378">Hydrolase</keyword>
<dbReference type="PROSITE" id="PS51462">
    <property type="entry name" value="NUDIX"/>
    <property type="match status" value="1"/>
</dbReference>
<keyword evidence="4" id="KW-1185">Reference proteome</keyword>
<dbReference type="PANTHER" id="PTHR43736">
    <property type="entry name" value="ADP-RIBOSE PYROPHOSPHATASE"/>
    <property type="match status" value="1"/>
</dbReference>
<sequence>MHFIETIKNYIPKCDQEKHDREIILDYIKDYELNILTRENRIAHMTSSGLILNETLDKILMVHHNIYKTWAWTGGHADGNSDLLEVAISEGLEETGIEFLEPLSTEPLAIDILPVLGHIKRGHYVSAHLHLNITYVLIGDESKSLVIKEDENSGVKWIHISDLKRYSNEPYMIDVYLKIIESARNFKGLQRISKDFK</sequence>
<evidence type="ECO:0000256" key="1">
    <source>
        <dbReference type="ARBA" id="ARBA00005582"/>
    </source>
</evidence>
<dbReference type="InterPro" id="IPR015797">
    <property type="entry name" value="NUDIX_hydrolase-like_dom_sf"/>
</dbReference>
<dbReference type="PANTHER" id="PTHR43736:SF1">
    <property type="entry name" value="DIHYDRONEOPTERIN TRIPHOSPHATE DIPHOSPHATASE"/>
    <property type="match status" value="1"/>
</dbReference>
<dbReference type="Pfam" id="PF00293">
    <property type="entry name" value="NUDIX"/>
    <property type="match status" value="1"/>
</dbReference>
<dbReference type="Proteomes" id="UP001158045">
    <property type="component" value="Unassembled WGS sequence"/>
</dbReference>
<dbReference type="Gene3D" id="3.90.79.10">
    <property type="entry name" value="Nucleoside Triphosphate Pyrophosphohydrolase"/>
    <property type="match status" value="1"/>
</dbReference>
<dbReference type="SUPFAM" id="SSF55811">
    <property type="entry name" value="Nudix"/>
    <property type="match status" value="1"/>
</dbReference>
<proteinExistence type="inferred from homology"/>
<comment type="similarity">
    <text evidence="1">Belongs to the Nudix hydrolase family.</text>
</comment>
<dbReference type="CDD" id="cd03674">
    <property type="entry name" value="NUDIX_Hydrolase"/>
    <property type="match status" value="1"/>
</dbReference>
<reference evidence="3 4" key="1">
    <citation type="submission" date="2023-04" db="EMBL/GenBank/DDBJ databases">
        <title>Fusibacter bizertensis strain WBS, isolated from littoral bottom sediments of the Arctic seas - biochemical and genomic analysis.</title>
        <authorList>
            <person name="Brioukhanov A.L."/>
        </authorList>
    </citation>
    <scope>NUCLEOTIDE SEQUENCE [LARGE SCALE GENOMIC DNA]</scope>
    <source>
        <strain evidence="3 4">WBS</strain>
    </source>
</reference>
<evidence type="ECO:0000259" key="2">
    <source>
        <dbReference type="PROSITE" id="PS51462"/>
    </source>
</evidence>
<dbReference type="GO" id="GO:0016787">
    <property type="term" value="F:hydrolase activity"/>
    <property type="evidence" value="ECO:0007669"/>
    <property type="project" value="UniProtKB-KW"/>
</dbReference>
<evidence type="ECO:0000313" key="3">
    <source>
        <dbReference type="EMBL" id="MDH8678071.1"/>
    </source>
</evidence>
<protein>
    <submittedName>
        <fullName evidence="3">NUDIX hydrolase</fullName>
    </submittedName>
</protein>
<organism evidence="3 4">
    <name type="scientific">Fusibacter bizertensis</name>
    <dbReference type="NCBI Taxonomy" id="1488331"/>
    <lineage>
        <taxon>Bacteria</taxon>
        <taxon>Bacillati</taxon>
        <taxon>Bacillota</taxon>
        <taxon>Clostridia</taxon>
        <taxon>Eubacteriales</taxon>
        <taxon>Eubacteriales Family XII. Incertae Sedis</taxon>
        <taxon>Fusibacter</taxon>
    </lineage>
</organism>
<accession>A0ABT6NCG6</accession>
<name>A0ABT6NCG6_9FIRM</name>
<feature type="domain" description="Nudix hydrolase" evidence="2">
    <location>
        <begin position="42"/>
        <end position="181"/>
    </location>
</feature>
<comment type="caution">
    <text evidence="3">The sequence shown here is derived from an EMBL/GenBank/DDBJ whole genome shotgun (WGS) entry which is preliminary data.</text>
</comment>
<dbReference type="RefSeq" id="WP_281093900.1">
    <property type="nucleotide sequence ID" value="NZ_JARYZI010000004.1"/>
</dbReference>
<gene>
    <name evidence="3" type="ORF">QE109_07925</name>
</gene>
<evidence type="ECO:0000313" key="4">
    <source>
        <dbReference type="Proteomes" id="UP001158045"/>
    </source>
</evidence>